<dbReference type="GO" id="GO:0000175">
    <property type="term" value="F:3'-5'-RNA exonuclease activity"/>
    <property type="evidence" value="ECO:0007669"/>
    <property type="project" value="TreeGrafter"/>
</dbReference>
<evidence type="ECO:0000313" key="2">
    <source>
        <dbReference type="Proteomes" id="UP000887581"/>
    </source>
</evidence>
<evidence type="ECO:0000313" key="3">
    <source>
        <dbReference type="WBParaSite" id="sdigi.contig1.g164.t1"/>
    </source>
</evidence>
<feature type="domain" description="Endonuclease/exonuclease/phosphatase" evidence="1">
    <location>
        <begin position="283"/>
        <end position="574"/>
    </location>
</feature>
<reference evidence="3" key="1">
    <citation type="submission" date="2022-11" db="UniProtKB">
        <authorList>
            <consortium name="WormBaseParasite"/>
        </authorList>
    </citation>
    <scope>IDENTIFICATION</scope>
</reference>
<dbReference type="InterPro" id="IPR036691">
    <property type="entry name" value="Endo/exonu/phosph_ase_sf"/>
</dbReference>
<name>A0A915PFB4_9BILA</name>
<dbReference type="Proteomes" id="UP000887581">
    <property type="component" value="Unplaced"/>
</dbReference>
<evidence type="ECO:0000259" key="1">
    <source>
        <dbReference type="Pfam" id="PF03372"/>
    </source>
</evidence>
<dbReference type="GO" id="GO:0000288">
    <property type="term" value="P:nuclear-transcribed mRNA catabolic process, deadenylation-dependent decay"/>
    <property type="evidence" value="ECO:0007669"/>
    <property type="project" value="TreeGrafter"/>
</dbReference>
<dbReference type="WBParaSite" id="sdigi.contig1.g164.t1">
    <property type="protein sequence ID" value="sdigi.contig1.g164.t1"/>
    <property type="gene ID" value="sdigi.contig1.g164"/>
</dbReference>
<sequence>MKQPIRRNNLYIAKCPENTIIMWVGNVPRAVRKKISLSSGMETQSLHIHFIYCIPYSKTLVEVSLIRPLNELFLQTCDKLLSTNEQVYKNDTVVNICINNQIYRILRNPPRCTKLVLKLKPLVGCPLMASFSLTDDLEKVNPSFHWYVGKPGASLVTPVLNNTLEERSKYTMDGWVYCSTGKYFCPRAEDVGKRICVLLDMGANMTVYCTDSESEVSEVGEMFIFENRQNVFCQKRANSGNVRVISYNILADLYLDLKLKQEDLYFPYCAKEYQDYTYRYPILLREILGYQADIIFLQEVDERLWLRFLPYVMSSNGYDCYFKKKGMKVNEGLVVCFRKELFRFLESHDMWLPDLLNSGVYSENDDIIELFKNNDELKTMFMSKPAVIQVLAVDSSSLFAEESSILLLANTHLYFDPRFEIIKILQSLLCTRWITRLAANYANRNPKANLHILFAGDFNSTPDGAVYRLISTGKISIKREWFAYNHSLQSDVNFSIQSSPSSFKLKLTSLADETQFTNYTRHCRYDGQIAGFEGCLDYIWGSVNVKVQKVIPVPPKELAKKYVALPSKISPSDHLPLVCDIQLQ</sequence>
<keyword evidence="2" id="KW-1185">Reference proteome</keyword>
<accession>A0A915PFB4</accession>
<dbReference type="AlphaFoldDB" id="A0A915PFB4"/>
<proteinExistence type="predicted"/>
<dbReference type="Pfam" id="PF03372">
    <property type="entry name" value="Exo_endo_phos"/>
    <property type="match status" value="1"/>
</dbReference>
<organism evidence="2 3">
    <name type="scientific">Setaria digitata</name>
    <dbReference type="NCBI Taxonomy" id="48799"/>
    <lineage>
        <taxon>Eukaryota</taxon>
        <taxon>Metazoa</taxon>
        <taxon>Ecdysozoa</taxon>
        <taxon>Nematoda</taxon>
        <taxon>Chromadorea</taxon>
        <taxon>Rhabditida</taxon>
        <taxon>Spirurina</taxon>
        <taxon>Spiruromorpha</taxon>
        <taxon>Filarioidea</taxon>
        <taxon>Setariidae</taxon>
        <taxon>Setaria</taxon>
    </lineage>
</organism>
<dbReference type="Gene3D" id="3.60.10.10">
    <property type="entry name" value="Endonuclease/exonuclease/phosphatase"/>
    <property type="match status" value="1"/>
</dbReference>
<protein>
    <submittedName>
        <fullName evidence="3">Endonuclease/exonuclease/phosphatase domain-containing protein</fullName>
    </submittedName>
</protein>
<dbReference type="PANTHER" id="PTHR12121">
    <property type="entry name" value="CARBON CATABOLITE REPRESSOR PROTEIN 4"/>
    <property type="match status" value="1"/>
</dbReference>
<dbReference type="InterPro" id="IPR005135">
    <property type="entry name" value="Endo/exonuclease/phosphatase"/>
</dbReference>
<dbReference type="InterPro" id="IPR050410">
    <property type="entry name" value="CCR4/nocturin_mRNA_transcr"/>
</dbReference>
<dbReference type="SUPFAM" id="SSF56219">
    <property type="entry name" value="DNase I-like"/>
    <property type="match status" value="1"/>
</dbReference>
<dbReference type="PANTHER" id="PTHR12121:SF37">
    <property type="entry name" value="2',5'-PHOSPHODIESTERASE 12"/>
    <property type="match status" value="1"/>
</dbReference>
<dbReference type="GO" id="GO:0005739">
    <property type="term" value="C:mitochondrion"/>
    <property type="evidence" value="ECO:0007669"/>
    <property type="project" value="TreeGrafter"/>
</dbReference>